<keyword evidence="2 4" id="KW-0694">RNA-binding</keyword>
<protein>
    <recommendedName>
        <fullName evidence="4">Heat shock protein 15</fullName>
    </recommendedName>
</protein>
<feature type="compositionally biased region" description="Basic and acidic residues" evidence="5">
    <location>
        <begin position="96"/>
        <end position="123"/>
    </location>
</feature>
<comment type="similarity">
    <text evidence="1 4">Belongs to the HSP15 family.</text>
</comment>
<reference evidence="8" key="1">
    <citation type="submission" date="2019-12" db="EMBL/GenBank/DDBJ databases">
        <authorList>
            <person name="Awala S.I."/>
            <person name="Rhee S.K."/>
        </authorList>
    </citation>
    <scope>NUCLEOTIDE SEQUENCE [LARGE SCALE GENOMIC DNA]</scope>
    <source>
        <strain evidence="8">IM1</strain>
    </source>
</reference>
<dbReference type="AlphaFoldDB" id="A0A858Q8X1"/>
<dbReference type="Gene3D" id="3.10.290.10">
    <property type="entry name" value="RNA-binding S4 domain"/>
    <property type="match status" value="1"/>
</dbReference>
<evidence type="ECO:0000256" key="1">
    <source>
        <dbReference type="ARBA" id="ARBA00008396"/>
    </source>
</evidence>
<sequence>MAGPGGRPSPTEEGGDKVRLDKWLWAARFFKTRQLAIEAINGGKVHLNGQRAKPGKEIGPGARLEITRAQDVWEVVVEALPTQRRPAREAVLLYRETPESQARREAEAARRREARQFADEPAHRPSKKDRRLIHRFKQSLD</sequence>
<gene>
    <name evidence="7" type="ORF">GNH96_10175</name>
</gene>
<dbReference type="InterPro" id="IPR036986">
    <property type="entry name" value="S4_RNA-bd_sf"/>
</dbReference>
<evidence type="ECO:0000256" key="5">
    <source>
        <dbReference type="SAM" id="MobiDB-lite"/>
    </source>
</evidence>
<evidence type="ECO:0000259" key="6">
    <source>
        <dbReference type="SMART" id="SM00363"/>
    </source>
</evidence>
<dbReference type="GO" id="GO:0034605">
    <property type="term" value="P:cellular response to heat"/>
    <property type="evidence" value="ECO:0007669"/>
    <property type="project" value="InterPro"/>
</dbReference>
<dbReference type="PROSITE" id="PS50889">
    <property type="entry name" value="S4"/>
    <property type="match status" value="1"/>
</dbReference>
<feature type="region of interest" description="Disordered" evidence="5">
    <location>
        <begin position="96"/>
        <end position="141"/>
    </location>
</feature>
<dbReference type="InterPro" id="IPR002942">
    <property type="entry name" value="S4_RNA-bd"/>
</dbReference>
<evidence type="ECO:0000256" key="3">
    <source>
        <dbReference type="ARBA" id="ARBA00023125"/>
    </source>
</evidence>
<dbReference type="PIRSF" id="PIRSF016821">
    <property type="entry name" value="HSP15"/>
    <property type="match status" value="1"/>
</dbReference>
<evidence type="ECO:0000256" key="4">
    <source>
        <dbReference type="PIRNR" id="PIRNR016821"/>
    </source>
</evidence>
<accession>A0A858Q8X1</accession>
<dbReference type="Proteomes" id="UP000503004">
    <property type="component" value="Chromosome"/>
</dbReference>
<name>A0A858Q8X1_9GAMM</name>
<dbReference type="KEGG" id="metu:GNH96_10175"/>
<proteinExistence type="inferred from homology"/>
<keyword evidence="8" id="KW-1185">Reference proteome</keyword>
<dbReference type="EMBL" id="CP046565">
    <property type="protein sequence ID" value="QJD30299.1"/>
    <property type="molecule type" value="Genomic_DNA"/>
</dbReference>
<evidence type="ECO:0000256" key="2">
    <source>
        <dbReference type="ARBA" id="ARBA00022884"/>
    </source>
</evidence>
<dbReference type="Pfam" id="PF01479">
    <property type="entry name" value="S4"/>
    <property type="match status" value="1"/>
</dbReference>
<feature type="compositionally biased region" description="Basic residues" evidence="5">
    <location>
        <begin position="124"/>
        <end position="141"/>
    </location>
</feature>
<dbReference type="GO" id="GO:0003727">
    <property type="term" value="F:single-stranded RNA binding"/>
    <property type="evidence" value="ECO:0007669"/>
    <property type="project" value="InterPro"/>
</dbReference>
<dbReference type="GO" id="GO:0043023">
    <property type="term" value="F:ribosomal large subunit binding"/>
    <property type="evidence" value="ECO:0007669"/>
    <property type="project" value="InterPro"/>
</dbReference>
<dbReference type="GO" id="GO:0003677">
    <property type="term" value="F:DNA binding"/>
    <property type="evidence" value="ECO:0007669"/>
    <property type="project" value="UniProtKB-KW"/>
</dbReference>
<evidence type="ECO:0000313" key="7">
    <source>
        <dbReference type="EMBL" id="QJD30299.1"/>
    </source>
</evidence>
<keyword evidence="3 4" id="KW-0238">DNA-binding</keyword>
<dbReference type="SMART" id="SM00363">
    <property type="entry name" value="S4"/>
    <property type="match status" value="1"/>
</dbReference>
<dbReference type="SUPFAM" id="SSF55174">
    <property type="entry name" value="Alpha-L RNA-binding motif"/>
    <property type="match status" value="1"/>
</dbReference>
<dbReference type="CDD" id="cd00165">
    <property type="entry name" value="S4"/>
    <property type="match status" value="1"/>
</dbReference>
<evidence type="ECO:0000313" key="8">
    <source>
        <dbReference type="Proteomes" id="UP000503004"/>
    </source>
</evidence>
<dbReference type="InterPro" id="IPR025708">
    <property type="entry name" value="HSP15"/>
</dbReference>
<dbReference type="RefSeq" id="WP_169603572.1">
    <property type="nucleotide sequence ID" value="NZ_CP046565.1"/>
</dbReference>
<feature type="domain" description="RNA-binding S4" evidence="6">
    <location>
        <begin position="18"/>
        <end position="81"/>
    </location>
</feature>
<organism evidence="7 8">
    <name type="scientific">Methylococcus geothermalis</name>
    <dbReference type="NCBI Taxonomy" id="2681310"/>
    <lineage>
        <taxon>Bacteria</taxon>
        <taxon>Pseudomonadati</taxon>
        <taxon>Pseudomonadota</taxon>
        <taxon>Gammaproteobacteria</taxon>
        <taxon>Methylococcales</taxon>
        <taxon>Methylococcaceae</taxon>
        <taxon>Methylococcus</taxon>
    </lineage>
</organism>